<evidence type="ECO:0000313" key="2">
    <source>
        <dbReference type="EMBL" id="HHR48219.1"/>
    </source>
</evidence>
<dbReference type="EMBL" id="DTHS01000011">
    <property type="protein sequence ID" value="HHR48219.1"/>
    <property type="molecule type" value="Genomic_DNA"/>
</dbReference>
<dbReference type="SUPFAM" id="SSF50998">
    <property type="entry name" value="Quinoprotein alcohol dehydrogenase-like"/>
    <property type="match status" value="1"/>
</dbReference>
<dbReference type="Gene3D" id="2.60.40.4070">
    <property type="match status" value="1"/>
</dbReference>
<dbReference type="InterPro" id="IPR011047">
    <property type="entry name" value="Quinoprotein_ADH-like_sf"/>
</dbReference>
<feature type="domain" description="Secretion system C-terminal sorting" evidence="1">
    <location>
        <begin position="817"/>
        <end position="893"/>
    </location>
</feature>
<dbReference type="Pfam" id="PF18962">
    <property type="entry name" value="Por_Secre_tail"/>
    <property type="match status" value="1"/>
</dbReference>
<organism evidence="2">
    <name type="scientific">candidate division WOR-3 bacterium</name>
    <dbReference type="NCBI Taxonomy" id="2052148"/>
    <lineage>
        <taxon>Bacteria</taxon>
        <taxon>Bacteria division WOR-3</taxon>
    </lineage>
</organism>
<reference evidence="2" key="1">
    <citation type="journal article" date="2020" name="mSystems">
        <title>Genome- and Community-Level Interaction Insights into Carbon Utilization and Element Cycling Functions of Hydrothermarchaeota in Hydrothermal Sediment.</title>
        <authorList>
            <person name="Zhou Z."/>
            <person name="Liu Y."/>
            <person name="Xu W."/>
            <person name="Pan J."/>
            <person name="Luo Z.H."/>
            <person name="Li M."/>
        </authorList>
    </citation>
    <scope>NUCLEOTIDE SEQUENCE [LARGE SCALE GENOMIC DNA]</scope>
    <source>
        <strain evidence="2">SpSt-791</strain>
    </source>
</reference>
<dbReference type="InterPro" id="IPR015943">
    <property type="entry name" value="WD40/YVTN_repeat-like_dom_sf"/>
</dbReference>
<dbReference type="AlphaFoldDB" id="A0A7V5XZ31"/>
<dbReference type="InterPro" id="IPR026444">
    <property type="entry name" value="Secre_tail"/>
</dbReference>
<protein>
    <submittedName>
        <fullName evidence="2">T9SS type A sorting domain-containing protein</fullName>
    </submittedName>
</protein>
<proteinExistence type="predicted"/>
<gene>
    <name evidence="2" type="ORF">ENV79_01030</name>
</gene>
<dbReference type="InterPro" id="IPR001680">
    <property type="entry name" value="WD40_rpt"/>
</dbReference>
<dbReference type="Pfam" id="PF00400">
    <property type="entry name" value="WD40"/>
    <property type="match status" value="2"/>
</dbReference>
<comment type="caution">
    <text evidence="2">The sequence shown here is derived from an EMBL/GenBank/DDBJ whole genome shotgun (WGS) entry which is preliminary data.</text>
</comment>
<dbReference type="NCBIfam" id="TIGR04183">
    <property type="entry name" value="Por_Secre_tail"/>
    <property type="match status" value="1"/>
</dbReference>
<dbReference type="Gene3D" id="2.130.10.10">
    <property type="entry name" value="YVTN repeat-like/Quinoprotein amine dehydrogenase"/>
    <property type="match status" value="1"/>
</dbReference>
<sequence>MGKKVFLFLLVFFFLINGKEVGFFPKEEMVVGKKFLRFYIFDGEKEIGLNEFAQETHSFFRPETGVIWVDRNHRRAIVQSIDITDDGMGIFAFWYLNDQRAAFYRTTGTNTPIWEYPGSFYWTYGGHSIGSSFNGSGLVLSSNSSSYYWNKNSPQPVWIYNYPMVGGGISKISYDGNRVASATVFGELFVFDKEGNLLWQANFNEGNRLQGLDISEDGSIVVVTVYDSCFIFENGRRRDALPIGTTNSGTQYAAKISFDGRLLVTGDYYGYVKLYYWDGSHYRLKWSSFVGNPWVTDVAISKDGSTIACGTGYANGKVVVFDSSFATPLWSFQGYGGYGAMVSSVALSHDGSFIATASWGDTAQTGSFYVFTIHHKSSNQPIMGITRNEEPGSLFACDIAGDGSYATVGGKAVHAYRLGNGGEVYSIMVGRRAKLNVGTIAIPSPSRLIRINQPVIPQATVFNFGDSTVSFYTYMLIKANDSILRKESLLVSDLTPNSSRTLNFSSFTPSFYAYYHFLVFTNLLGDTYPYDDSLLLIAKCFHDAQAVLINPPFNEMTIGYTFTPKFTIKNNGSYQDEIKGILKIKDSLNNELYSDSATIILLPEAQYTFTLRNFTIPYVGSFKAEGRVKVNEDFIPNNDTISKNFLSSYEIIYDDNSPDAFYWVGRRNNDKFYVRFTPTLSPPFSITTGRVMVNMANTPFDYILLCKDENGRPDTANPLARVENVSSPTAPGWANFTFNVNIYQSRDLWVVLHWPDNSPALGVGADATEPRDYRSYWSSNVDTFQLWSAHDWMVRITQSPQVVVTENFGNEKKKIALFPNPFAKRLNIRFISDGKNDLTINIYDIKGNLIDKIIKKEIKPGVYNFHWQRNNLANGVYLIELKTKNLYYKEKVIHLK</sequence>
<name>A0A7V5XZ31_UNCW3</name>
<evidence type="ECO:0000259" key="1">
    <source>
        <dbReference type="Pfam" id="PF18962"/>
    </source>
</evidence>
<accession>A0A7V5XZ31</accession>